<sequence>MAVPRSLDELLDLLDLERIDDNLFRGRQPETRLQRVFGGQVAGQALVAAARTMEPGRTVHSLHAYFLRPGDTSVPIVYDVECTREGRSFSTRRVVARQHGETIFFMAASFHVAESGFDHQDVAPDVPPPESCPTLGEVMEKVSGRPSDDWAEEWSALEVRYVGDSRRGGVPRDGEHPARARVWFRAAGTLPDDPVLHSCVLAYASDLTLLGVTLVPHDTYIGAPKLQTASIDHAIWFHRPVRVDDWLLYDQHSPSAANSLGLATGRIFAGGRRLVASVAQEGLIRGPRDTAR</sequence>
<dbReference type="InterPro" id="IPR049449">
    <property type="entry name" value="TesB_ACOT8-like_N"/>
</dbReference>
<reference evidence="10 11" key="1">
    <citation type="submission" date="2018-08" db="EMBL/GenBank/DDBJ databases">
        <title>Sequencing the genomes of 1000 actinobacteria strains.</title>
        <authorList>
            <person name="Klenk H.-P."/>
        </authorList>
    </citation>
    <scope>NUCLEOTIDE SEQUENCE [LARGE SCALE GENOMIC DNA]</scope>
    <source>
        <strain evidence="10 11">DSM 22891</strain>
    </source>
</reference>
<evidence type="ECO:0000313" key="11">
    <source>
        <dbReference type="Proteomes" id="UP000256485"/>
    </source>
</evidence>
<evidence type="ECO:0000256" key="4">
    <source>
        <dbReference type="ARBA" id="ARBA00023098"/>
    </source>
</evidence>
<dbReference type="InterPro" id="IPR025652">
    <property type="entry name" value="TesB_C"/>
</dbReference>
<feature type="domain" description="Acyl-CoA thioesterase-like N-terminal HotDog" evidence="9">
    <location>
        <begin position="35"/>
        <end position="111"/>
    </location>
</feature>
<evidence type="ECO:0000256" key="2">
    <source>
        <dbReference type="ARBA" id="ARBA00011881"/>
    </source>
</evidence>
<keyword evidence="11" id="KW-1185">Reference proteome</keyword>
<name>A0A3D9V8Q0_THECX</name>
<evidence type="ECO:0000313" key="10">
    <source>
        <dbReference type="EMBL" id="REF37897.1"/>
    </source>
</evidence>
<evidence type="ECO:0000256" key="6">
    <source>
        <dbReference type="ARBA" id="ARBA00071120"/>
    </source>
</evidence>
<comment type="caution">
    <text evidence="10">The sequence shown here is derived from an EMBL/GenBank/DDBJ whole genome shotgun (WGS) entry which is preliminary data.</text>
</comment>
<dbReference type="Pfam" id="PF13622">
    <property type="entry name" value="4HBT_3"/>
    <property type="match status" value="1"/>
</dbReference>
<dbReference type="Pfam" id="PF02551">
    <property type="entry name" value="Acyl_CoA_thio"/>
    <property type="match status" value="1"/>
</dbReference>
<proteinExistence type="inferred from homology"/>
<comment type="similarity">
    <text evidence="1">Belongs to the C/M/P thioester hydrolase family.</text>
</comment>
<evidence type="ECO:0000256" key="3">
    <source>
        <dbReference type="ARBA" id="ARBA00022801"/>
    </source>
</evidence>
<dbReference type="Proteomes" id="UP000256485">
    <property type="component" value="Unassembled WGS sequence"/>
</dbReference>
<dbReference type="FunFam" id="2.40.160.210:FF:000001">
    <property type="entry name" value="Acyl-CoA thioesterase II"/>
    <property type="match status" value="1"/>
</dbReference>
<evidence type="ECO:0000259" key="8">
    <source>
        <dbReference type="Pfam" id="PF02551"/>
    </source>
</evidence>
<dbReference type="SUPFAM" id="SSF54637">
    <property type="entry name" value="Thioesterase/thiol ester dehydrase-isomerase"/>
    <property type="match status" value="2"/>
</dbReference>
<dbReference type="GO" id="GO:0006637">
    <property type="term" value="P:acyl-CoA metabolic process"/>
    <property type="evidence" value="ECO:0007669"/>
    <property type="project" value="InterPro"/>
</dbReference>
<dbReference type="PANTHER" id="PTHR11066">
    <property type="entry name" value="ACYL-COA THIOESTERASE"/>
    <property type="match status" value="1"/>
</dbReference>
<dbReference type="PANTHER" id="PTHR11066:SF34">
    <property type="entry name" value="ACYL-COENZYME A THIOESTERASE 8"/>
    <property type="match status" value="1"/>
</dbReference>
<dbReference type="EMBL" id="QTUC01000001">
    <property type="protein sequence ID" value="REF37897.1"/>
    <property type="molecule type" value="Genomic_DNA"/>
</dbReference>
<accession>A0A3D9V8Q0</accession>
<dbReference type="GO" id="GO:0009062">
    <property type="term" value="P:fatty acid catabolic process"/>
    <property type="evidence" value="ECO:0007669"/>
    <property type="project" value="TreeGrafter"/>
</dbReference>
<gene>
    <name evidence="10" type="ORF">DFJ64_3358</name>
</gene>
<comment type="subunit">
    <text evidence="2">Homotetramer.</text>
</comment>
<dbReference type="Gene3D" id="2.40.160.210">
    <property type="entry name" value="Acyl-CoA thioesterase, double hotdog domain"/>
    <property type="match status" value="1"/>
</dbReference>
<evidence type="ECO:0000256" key="5">
    <source>
        <dbReference type="ARBA" id="ARBA00050943"/>
    </source>
</evidence>
<evidence type="ECO:0000259" key="9">
    <source>
        <dbReference type="Pfam" id="PF13622"/>
    </source>
</evidence>
<dbReference type="CDD" id="cd03445">
    <property type="entry name" value="Thioesterase_II_repeat2"/>
    <property type="match status" value="1"/>
</dbReference>
<dbReference type="GO" id="GO:0047617">
    <property type="term" value="F:fatty acyl-CoA hydrolase activity"/>
    <property type="evidence" value="ECO:0007669"/>
    <property type="project" value="UniProtKB-EC"/>
</dbReference>
<evidence type="ECO:0000256" key="1">
    <source>
        <dbReference type="ARBA" id="ARBA00006538"/>
    </source>
</evidence>
<dbReference type="AlphaFoldDB" id="A0A3D9V8Q0"/>
<keyword evidence="3" id="KW-0378">Hydrolase</keyword>
<keyword evidence="4" id="KW-0443">Lipid metabolism</keyword>
<dbReference type="InterPro" id="IPR029069">
    <property type="entry name" value="HotDog_dom_sf"/>
</dbReference>
<comment type="catalytic activity">
    <reaction evidence="5">
        <text>a fatty acyl-CoA + H2O = a fatty acid + CoA + H(+)</text>
        <dbReference type="Rhea" id="RHEA:16781"/>
        <dbReference type="ChEBI" id="CHEBI:15377"/>
        <dbReference type="ChEBI" id="CHEBI:15378"/>
        <dbReference type="ChEBI" id="CHEBI:28868"/>
        <dbReference type="ChEBI" id="CHEBI:57287"/>
        <dbReference type="ChEBI" id="CHEBI:77636"/>
        <dbReference type="EC" id="3.1.2.20"/>
    </reaction>
    <physiologicalReaction direction="left-to-right" evidence="5">
        <dbReference type="Rhea" id="RHEA:16782"/>
    </physiologicalReaction>
</comment>
<dbReference type="InterPro" id="IPR042171">
    <property type="entry name" value="Acyl-CoA_hotdog"/>
</dbReference>
<dbReference type="InterPro" id="IPR003703">
    <property type="entry name" value="Acyl_CoA_thio"/>
</dbReference>
<protein>
    <recommendedName>
        <fullName evidence="6">Acyl-CoA thioesterase 2</fullName>
    </recommendedName>
    <alternativeName>
        <fullName evidence="7">Thioesterase II</fullName>
    </alternativeName>
</protein>
<evidence type="ECO:0000256" key="7">
    <source>
        <dbReference type="ARBA" id="ARBA00079653"/>
    </source>
</evidence>
<organism evidence="10 11">
    <name type="scientific">Thermasporomyces composti</name>
    <dbReference type="NCBI Taxonomy" id="696763"/>
    <lineage>
        <taxon>Bacteria</taxon>
        <taxon>Bacillati</taxon>
        <taxon>Actinomycetota</taxon>
        <taxon>Actinomycetes</taxon>
        <taxon>Propionibacteriales</taxon>
        <taxon>Nocardioidaceae</taxon>
        <taxon>Thermasporomyces</taxon>
    </lineage>
</organism>
<dbReference type="CDD" id="cd03444">
    <property type="entry name" value="Thioesterase_II_repeat1"/>
    <property type="match status" value="1"/>
</dbReference>
<feature type="domain" description="Acyl-CoA thioesterase 2 C-terminal" evidence="8">
    <location>
        <begin position="173"/>
        <end position="283"/>
    </location>
</feature>